<accession>A0AB39P0C4</accession>
<proteinExistence type="predicted"/>
<dbReference type="RefSeq" id="WP_369228804.1">
    <property type="nucleotide sequence ID" value="NZ_CP163435.1"/>
</dbReference>
<feature type="region of interest" description="Disordered" evidence="1">
    <location>
        <begin position="70"/>
        <end position="95"/>
    </location>
</feature>
<evidence type="ECO:0000313" key="2">
    <source>
        <dbReference type="EMBL" id="XDQ23253.1"/>
    </source>
</evidence>
<name>A0AB39P0C4_9ACTN</name>
<dbReference type="EMBL" id="CP163435">
    <property type="protein sequence ID" value="XDQ23253.1"/>
    <property type="molecule type" value="Genomic_DNA"/>
</dbReference>
<protein>
    <submittedName>
        <fullName evidence="2">Uncharacterized protein</fullName>
    </submittedName>
</protein>
<sequence>MMQTAGGIHSHEASMQHAWPGRTQTVSHVGNAWVIQGADDFDLDDLNLVRHHFPDRRVTLDGDVITVWPTPLPSQRTPHCPSGSRPGSCASGASESARLHIDIRFRK</sequence>
<reference evidence="2" key="1">
    <citation type="submission" date="2024-07" db="EMBL/GenBank/DDBJ databases">
        <authorList>
            <person name="Yu S.T."/>
        </authorList>
    </citation>
    <scope>NUCLEOTIDE SEQUENCE</scope>
    <source>
        <strain evidence="2">R21</strain>
    </source>
</reference>
<dbReference type="AlphaFoldDB" id="A0AB39P0C4"/>
<organism evidence="2">
    <name type="scientific">Streptomyces sp. R21</name>
    <dbReference type="NCBI Taxonomy" id="3238627"/>
    <lineage>
        <taxon>Bacteria</taxon>
        <taxon>Bacillati</taxon>
        <taxon>Actinomycetota</taxon>
        <taxon>Actinomycetes</taxon>
        <taxon>Kitasatosporales</taxon>
        <taxon>Streptomycetaceae</taxon>
        <taxon>Streptomyces</taxon>
    </lineage>
</organism>
<gene>
    <name evidence="2" type="ORF">AB5J56_00270</name>
</gene>
<evidence type="ECO:0000256" key="1">
    <source>
        <dbReference type="SAM" id="MobiDB-lite"/>
    </source>
</evidence>